<proteinExistence type="predicted"/>
<dbReference type="PANTHER" id="PTHR10133:SF27">
    <property type="entry name" value="DNA POLYMERASE NU"/>
    <property type="match status" value="1"/>
</dbReference>
<accession>A0A482MH82</accession>
<dbReference type="InterPro" id="IPR002562">
    <property type="entry name" value="3'-5'_exonuclease_dom"/>
</dbReference>
<gene>
    <name evidence="3" type="ORF">kac65v161_gp069</name>
</gene>
<name>A0A482MH82_9CAUD</name>
<evidence type="ECO:0000256" key="1">
    <source>
        <dbReference type="ARBA" id="ARBA00023109"/>
    </source>
</evidence>
<dbReference type="Gene3D" id="3.30.70.370">
    <property type="match status" value="1"/>
</dbReference>
<dbReference type="Gene3D" id="3.30.420.10">
    <property type="entry name" value="Ribonuclease H-like superfamily/Ribonuclease H"/>
    <property type="match status" value="1"/>
</dbReference>
<dbReference type="Proteomes" id="UP000310326">
    <property type="component" value="Segment"/>
</dbReference>
<dbReference type="GO" id="GO:0006302">
    <property type="term" value="P:double-strand break repair"/>
    <property type="evidence" value="ECO:0007669"/>
    <property type="project" value="TreeGrafter"/>
</dbReference>
<dbReference type="SUPFAM" id="SSF53098">
    <property type="entry name" value="Ribonuclease H-like"/>
    <property type="match status" value="1"/>
</dbReference>
<dbReference type="GO" id="GO:0006261">
    <property type="term" value="P:DNA-templated DNA replication"/>
    <property type="evidence" value="ECO:0007669"/>
    <property type="project" value="InterPro"/>
</dbReference>
<keyword evidence="1" id="KW-0235">DNA replication</keyword>
<dbReference type="InterPro" id="IPR012337">
    <property type="entry name" value="RNaseH-like_sf"/>
</dbReference>
<dbReference type="GO" id="GO:0003887">
    <property type="term" value="F:DNA-directed DNA polymerase activity"/>
    <property type="evidence" value="ECO:0007669"/>
    <property type="project" value="InterPro"/>
</dbReference>
<dbReference type="SUPFAM" id="SSF56672">
    <property type="entry name" value="DNA/RNA polymerases"/>
    <property type="match status" value="1"/>
</dbReference>
<evidence type="ECO:0000313" key="3">
    <source>
        <dbReference type="EMBL" id="QBQ73307.1"/>
    </source>
</evidence>
<feature type="domain" description="3'-5' exonuclease" evidence="2">
    <location>
        <begin position="73"/>
        <end position="257"/>
    </location>
</feature>
<evidence type="ECO:0000259" key="2">
    <source>
        <dbReference type="SMART" id="SM00474"/>
    </source>
</evidence>
<dbReference type="InterPro" id="IPR036397">
    <property type="entry name" value="RNaseH_sf"/>
</dbReference>
<dbReference type="InterPro" id="IPR043502">
    <property type="entry name" value="DNA/RNA_pol_sf"/>
</dbReference>
<dbReference type="GO" id="GO:0003676">
    <property type="term" value="F:nucleic acid binding"/>
    <property type="evidence" value="ECO:0007669"/>
    <property type="project" value="InterPro"/>
</dbReference>
<reference evidence="3 4" key="1">
    <citation type="submission" date="2019-03" db="EMBL/GenBank/DDBJ databases">
        <title>Diversity and diversification of Nodularia spumigena cyanophages in the Baltic Sea.</title>
        <authorList>
            <person name="Sulcius S."/>
            <person name="Holmfeldt K."/>
            <person name="Simoliunas E."/>
        </authorList>
    </citation>
    <scope>NUCLEOTIDE SEQUENCE [LARGE SCALE GENOMIC DNA]</scope>
</reference>
<dbReference type="Gene3D" id="1.10.150.20">
    <property type="entry name" value="5' to 3' exonuclease, C-terminal subdomain"/>
    <property type="match status" value="1"/>
</dbReference>
<dbReference type="SMART" id="SM00474">
    <property type="entry name" value="35EXOc"/>
    <property type="match status" value="1"/>
</dbReference>
<protein>
    <submittedName>
        <fullName evidence="3">DNA polymerase A</fullName>
    </submittedName>
</protein>
<keyword evidence="1" id="KW-1194">Viral DNA replication</keyword>
<dbReference type="PANTHER" id="PTHR10133">
    <property type="entry name" value="DNA POLYMERASE I"/>
    <property type="match status" value="1"/>
</dbReference>
<dbReference type="InterPro" id="IPR002298">
    <property type="entry name" value="DNA_polymerase_A"/>
</dbReference>
<dbReference type="GO" id="GO:0008408">
    <property type="term" value="F:3'-5' exonuclease activity"/>
    <property type="evidence" value="ECO:0007669"/>
    <property type="project" value="InterPro"/>
</dbReference>
<dbReference type="Pfam" id="PF01612">
    <property type="entry name" value="DNA_pol_A_exo1"/>
    <property type="match status" value="1"/>
</dbReference>
<evidence type="ECO:0000313" key="4">
    <source>
        <dbReference type="Proteomes" id="UP000310326"/>
    </source>
</evidence>
<sequence>MVATLAGTQLDMFSSIGAENGISIVENQEPLAPWVKFVGCDADITDEIYQFVNECFSSNLVVLDLETYGVIAPENGAYKKKTTNARSWKKGTTNGLQDMALSPYYGDIRLFQISAVHQKDVLVVDLKTKWDKPLLSEKYKAFIEYLKFKTIEFAKAKKAFIGHNIGFDLLFLRVHWGVKMWISYDTMILSQLLTAGILTYRHGLKDCCERYLKIKDVDKTEQSSDFSLPLRNAQINYAALDISYTKRLFTHLAKEIKLAGLQTVAKIESEFTPALVEINHWGLPVDLVELERQIKWYQAKLLDIEMEFVKMHPGCNIKSSQQIAGIVQKINQQIEANKRSSGVDADDDDEDMDDLEIEQETHEVIDSVVKYGSSKSDLALLGDHRVVQLVVDFRTIAIYMNYCKQVRQEIIWVEGIPRISGGVRQLTRKGQGRTCSGNKRNPVKCQAANLQNPPSENKMPDSLVKMGCPIVRHIFKSPAGFNTIDQDLPAAHLAIAKFYSGEYASKTMKYIEENGLDNHAITMKSVFAVVEEYKQYRHLSVEDISNINGGHFEKVTCLDIETAKHYQKIFKPIRASCKNVVYSGLNCGSAPTLQNTIKTGQKRDVPLEICEAMVNAFPDVFPEIAKLRTSLWKQGNNKKIQIDGHWYGVLQTDFCPNKTEGYMRRSYVFCKNSGDGRPYMPQGAIANVWLKTESDIMKSGIAKVYQEAVFTDKYDLRLGLICHDEIVATCTQQQALDCAEIVKNSMLAAMKRFTGNGVMVYEDMEKSAESLIMGGWDH</sequence>
<dbReference type="EMBL" id="MK605243">
    <property type="protein sequence ID" value="QBQ73307.1"/>
    <property type="molecule type" value="Genomic_DNA"/>
</dbReference>
<organism evidence="3 4">
    <name type="scientific">Nodularia phage vB_NspS-kac65v161</name>
    <dbReference type="NCBI Taxonomy" id="2557580"/>
    <lineage>
        <taxon>Viruses</taxon>
        <taxon>Duplodnaviria</taxon>
        <taxon>Heunggongvirae</taxon>
        <taxon>Uroviricota</taxon>
        <taxon>Caudoviricetes</taxon>
        <taxon>Ravarandavirus</taxon>
        <taxon>Ravarandavirus kac65v151</taxon>
    </lineage>
</organism>
<dbReference type="GO" id="GO:0039693">
    <property type="term" value="P:viral DNA genome replication"/>
    <property type="evidence" value="ECO:0007669"/>
    <property type="project" value="UniProtKB-KW"/>
</dbReference>